<proteinExistence type="predicted"/>
<evidence type="ECO:0000313" key="2">
    <source>
        <dbReference type="EMBL" id="PPZ92840.1"/>
    </source>
</evidence>
<dbReference type="RefSeq" id="WP_069798662.1">
    <property type="nucleotide sequence ID" value="NZ_CP034157.1"/>
</dbReference>
<keyword evidence="3" id="KW-1185">Reference proteome</keyword>
<dbReference type="KEGG" id="cnr:EB819_03785"/>
<dbReference type="Gene3D" id="6.10.280.50">
    <property type="match status" value="1"/>
</dbReference>
<organism evidence="1 3">
    <name type="scientific">Cloacibacterium normanense</name>
    <dbReference type="NCBI Taxonomy" id="237258"/>
    <lineage>
        <taxon>Bacteria</taxon>
        <taxon>Pseudomonadati</taxon>
        <taxon>Bacteroidota</taxon>
        <taxon>Flavobacteriia</taxon>
        <taxon>Flavobacteriales</taxon>
        <taxon>Weeksellaceae</taxon>
    </lineage>
</organism>
<dbReference type="OrthoDB" id="1263265at2"/>
<dbReference type="AlphaFoldDB" id="A0A1E5UES0"/>
<dbReference type="InterPro" id="IPR038444">
    <property type="entry name" value="DUF465_sf"/>
</dbReference>
<protein>
    <submittedName>
        <fullName evidence="2">DUF465 domain-containing protein</fullName>
    </submittedName>
</protein>
<dbReference type="EMBL" id="PTPZ01000001">
    <property type="protein sequence ID" value="PPZ92840.1"/>
    <property type="molecule type" value="Genomic_DNA"/>
</dbReference>
<dbReference type="Proteomes" id="UP000095601">
    <property type="component" value="Unassembled WGS sequence"/>
</dbReference>
<evidence type="ECO:0000313" key="4">
    <source>
        <dbReference type="Proteomes" id="UP000238565"/>
    </source>
</evidence>
<gene>
    <name evidence="1" type="ORF">BHF72_2372</name>
    <name evidence="2" type="ORF">C3729_02210</name>
</gene>
<dbReference type="InterPro" id="IPR007420">
    <property type="entry name" value="DUF465"/>
</dbReference>
<name>A0A1E5UES0_9FLAO</name>
<evidence type="ECO:0000313" key="3">
    <source>
        <dbReference type="Proteomes" id="UP000095601"/>
    </source>
</evidence>
<dbReference type="EMBL" id="MKGI01000048">
    <property type="protein sequence ID" value="OEL11165.1"/>
    <property type="molecule type" value="Genomic_DNA"/>
</dbReference>
<sequence length="78" mass="9476">MENHTLTHEFPEYVQKIAELKASDEKFLKMYVNYEEVNALISHYEEGEQNHTTDEHLTDLRKKRVHLKDDIYNYLHQN</sequence>
<reference evidence="2 4" key="2">
    <citation type="submission" date="2018-02" db="EMBL/GenBank/DDBJ databases">
        <title>Draft genome sequence of bacterial isolates from marine environment.</title>
        <authorList>
            <person name="Singh S.K."/>
            <person name="Hill R."/>
            <person name="Major S."/>
            <person name="Cai H."/>
            <person name="Li Y."/>
        </authorList>
    </citation>
    <scope>NUCLEOTIDE SEQUENCE [LARGE SCALE GENOMIC DNA]</scope>
    <source>
        <strain evidence="2 4">IMET F</strain>
    </source>
</reference>
<dbReference type="Proteomes" id="UP000238565">
    <property type="component" value="Unassembled WGS sequence"/>
</dbReference>
<evidence type="ECO:0000313" key="1">
    <source>
        <dbReference type="EMBL" id="OEL11165.1"/>
    </source>
</evidence>
<reference evidence="1 3" key="1">
    <citation type="submission" date="2016-09" db="EMBL/GenBank/DDBJ databases">
        <authorList>
            <person name="Capua I."/>
            <person name="De Benedictis P."/>
            <person name="Joannis T."/>
            <person name="Lombin L.H."/>
            <person name="Cattoli G."/>
        </authorList>
    </citation>
    <scope>NUCLEOTIDE SEQUENCE [LARGE SCALE GENOMIC DNA]</scope>
    <source>
        <strain evidence="1 3">NRS-1</strain>
    </source>
</reference>
<dbReference type="STRING" id="237258.SAMN04489756_1316"/>
<dbReference type="Pfam" id="PF04325">
    <property type="entry name" value="DUF465"/>
    <property type="match status" value="1"/>
</dbReference>
<accession>A0A1E5UES0</accession>
<comment type="caution">
    <text evidence="1">The sequence shown here is derived from an EMBL/GenBank/DDBJ whole genome shotgun (WGS) entry which is preliminary data.</text>
</comment>